<proteinExistence type="predicted"/>
<dbReference type="InterPro" id="IPR012292">
    <property type="entry name" value="Globin/Proto"/>
</dbReference>
<accession>A0ABN2CFD7</accession>
<dbReference type="RefSeq" id="WP_344232374.1">
    <property type="nucleotide sequence ID" value="NZ_BAAAPH010000003.1"/>
</dbReference>
<evidence type="ECO:0000256" key="2">
    <source>
        <dbReference type="ARBA" id="ARBA00022617"/>
    </source>
</evidence>
<reference evidence="5 6" key="1">
    <citation type="journal article" date="2019" name="Int. J. Syst. Evol. Microbiol.">
        <title>The Global Catalogue of Microorganisms (GCM) 10K type strain sequencing project: providing services to taxonomists for standard genome sequencing and annotation.</title>
        <authorList>
            <consortium name="The Broad Institute Genomics Platform"/>
            <consortium name="The Broad Institute Genome Sequencing Center for Infectious Disease"/>
            <person name="Wu L."/>
            <person name="Ma J."/>
        </authorList>
    </citation>
    <scope>NUCLEOTIDE SEQUENCE [LARGE SCALE GENOMIC DNA]</scope>
    <source>
        <strain evidence="5 6">JCM 15572</strain>
    </source>
</reference>
<keyword evidence="1" id="KW-0813">Transport</keyword>
<evidence type="ECO:0000256" key="1">
    <source>
        <dbReference type="ARBA" id="ARBA00022448"/>
    </source>
</evidence>
<dbReference type="EMBL" id="BAAAPH010000003">
    <property type="protein sequence ID" value="GAA1557138.1"/>
    <property type="molecule type" value="Genomic_DNA"/>
</dbReference>
<dbReference type="InterPro" id="IPR001486">
    <property type="entry name" value="Hemoglobin_trunc"/>
</dbReference>
<protein>
    <submittedName>
        <fullName evidence="5">Group 1 truncated hemoglobin</fullName>
    </submittedName>
</protein>
<dbReference type="InterPro" id="IPR009050">
    <property type="entry name" value="Globin-like_sf"/>
</dbReference>
<keyword evidence="2" id="KW-0349">Heme</keyword>
<keyword evidence="6" id="KW-1185">Reference proteome</keyword>
<evidence type="ECO:0000256" key="3">
    <source>
        <dbReference type="ARBA" id="ARBA00022723"/>
    </source>
</evidence>
<name>A0ABN2CFD7_9ACTN</name>
<keyword evidence="4" id="KW-0408">Iron</keyword>
<comment type="caution">
    <text evidence="5">The sequence shown here is derived from an EMBL/GenBank/DDBJ whole genome shotgun (WGS) entry which is preliminary data.</text>
</comment>
<evidence type="ECO:0000313" key="5">
    <source>
        <dbReference type="EMBL" id="GAA1557138.1"/>
    </source>
</evidence>
<gene>
    <name evidence="5" type="ORF">GCM10009804_12490</name>
</gene>
<keyword evidence="3" id="KW-0479">Metal-binding</keyword>
<evidence type="ECO:0000256" key="4">
    <source>
        <dbReference type="ARBA" id="ARBA00023004"/>
    </source>
</evidence>
<organism evidence="5 6">
    <name type="scientific">Kribbella hippodromi</name>
    <dbReference type="NCBI Taxonomy" id="434347"/>
    <lineage>
        <taxon>Bacteria</taxon>
        <taxon>Bacillati</taxon>
        <taxon>Actinomycetota</taxon>
        <taxon>Actinomycetes</taxon>
        <taxon>Propionibacteriales</taxon>
        <taxon>Kribbellaceae</taxon>
        <taxon>Kribbella</taxon>
    </lineage>
</organism>
<dbReference type="CDD" id="cd00454">
    <property type="entry name" value="TrHb1_N"/>
    <property type="match status" value="1"/>
</dbReference>
<sequence>MVEQTQAGTTGDSDYDAVGGGPAIASVVELFYRNVLADPELSGYFANSDLTKLKRHQVQLVSQVMGGPVTYEGQALADAHKGRGITGGDFGRVVVHLVGALEAHQVPDDIIGRVVKALGATQGDIVTAS</sequence>
<dbReference type="SUPFAM" id="SSF46458">
    <property type="entry name" value="Globin-like"/>
    <property type="match status" value="1"/>
</dbReference>
<dbReference type="Proteomes" id="UP001501705">
    <property type="component" value="Unassembled WGS sequence"/>
</dbReference>
<evidence type="ECO:0000313" key="6">
    <source>
        <dbReference type="Proteomes" id="UP001501705"/>
    </source>
</evidence>
<dbReference type="Gene3D" id="1.10.490.10">
    <property type="entry name" value="Globins"/>
    <property type="match status" value="1"/>
</dbReference>
<dbReference type="Pfam" id="PF01152">
    <property type="entry name" value="Bac_globin"/>
    <property type="match status" value="1"/>
</dbReference>